<dbReference type="Proteomes" id="UP001596109">
    <property type="component" value="Unassembled WGS sequence"/>
</dbReference>
<dbReference type="RefSeq" id="WP_381430193.1">
    <property type="nucleotide sequence ID" value="NZ_JBHSNO010000001.1"/>
</dbReference>
<feature type="transmembrane region" description="Helical" evidence="1">
    <location>
        <begin position="171"/>
        <end position="194"/>
    </location>
</feature>
<name>A0ABW0TGY5_9BACL</name>
<feature type="transmembrane region" description="Helical" evidence="1">
    <location>
        <begin position="462"/>
        <end position="480"/>
    </location>
</feature>
<feature type="transmembrane region" description="Helical" evidence="1">
    <location>
        <begin position="70"/>
        <end position="88"/>
    </location>
</feature>
<keyword evidence="1" id="KW-0472">Membrane</keyword>
<feature type="transmembrane region" description="Helical" evidence="1">
    <location>
        <begin position="366"/>
        <end position="381"/>
    </location>
</feature>
<feature type="transmembrane region" description="Helical" evidence="1">
    <location>
        <begin position="402"/>
        <end position="426"/>
    </location>
</feature>
<organism evidence="3 4">
    <name type="scientific">Sporosarcina soli</name>
    <dbReference type="NCBI Taxonomy" id="334736"/>
    <lineage>
        <taxon>Bacteria</taxon>
        <taxon>Bacillati</taxon>
        <taxon>Bacillota</taxon>
        <taxon>Bacilli</taxon>
        <taxon>Bacillales</taxon>
        <taxon>Caryophanaceae</taxon>
        <taxon>Sporosarcina</taxon>
    </lineage>
</organism>
<dbReference type="PANTHER" id="PTHR43849:SF2">
    <property type="entry name" value="BLL3936 PROTEIN"/>
    <property type="match status" value="1"/>
</dbReference>
<feature type="transmembrane region" description="Helical" evidence="1">
    <location>
        <begin position="7"/>
        <end position="30"/>
    </location>
</feature>
<keyword evidence="1" id="KW-0812">Transmembrane</keyword>
<dbReference type="NCBIfam" id="TIGR02123">
    <property type="entry name" value="TRAP_fused"/>
    <property type="match status" value="1"/>
</dbReference>
<dbReference type="InterPro" id="IPR010656">
    <property type="entry name" value="DctM"/>
</dbReference>
<feature type="transmembrane region" description="Helical" evidence="1">
    <location>
        <begin position="100"/>
        <end position="121"/>
    </location>
</feature>
<dbReference type="PANTHER" id="PTHR43849">
    <property type="entry name" value="BLL3936 PROTEIN"/>
    <property type="match status" value="1"/>
</dbReference>
<feature type="transmembrane region" description="Helical" evidence="1">
    <location>
        <begin position="42"/>
        <end position="58"/>
    </location>
</feature>
<feature type="transmembrane region" description="Helical" evidence="1">
    <location>
        <begin position="555"/>
        <end position="577"/>
    </location>
</feature>
<feature type="transmembrane region" description="Helical" evidence="1">
    <location>
        <begin position="486"/>
        <end position="508"/>
    </location>
</feature>
<feature type="transmembrane region" description="Helical" evidence="1">
    <location>
        <begin position="343"/>
        <end position="360"/>
    </location>
</feature>
<comment type="caution">
    <text evidence="3">The sequence shown here is derived from an EMBL/GenBank/DDBJ whole genome shotgun (WGS) entry which is preliminary data.</text>
</comment>
<gene>
    <name evidence="3" type="ORF">ACFPRA_02395</name>
</gene>
<accession>A0ABW0TGY5</accession>
<sequence>MSRLNNFWRVVLVIFTIIGIILSINMLFYLNIFGIALIENTFLYFLLACFMSIAYLIFPAKKKDAERLPWYDILLFVITAGIAGYFGINGERIVLEGWDWIAPLLPTVLSIVFWLLVLEALRRTGGTAIALVCLAFSLYPLIASGVPISILQGQSYDFLETARNHIMSANSVLGIAFSSVGNLLLGFLVFGIVITRTGGGEFFFNIAQSLFGRTRGGTAKVAVVGSAFFGMLSGSAVSNAVTIGSMTIPAMKKTGYKPHYAAAVEAVASTGGTITPPIMGSAAFIMASFLGMPYYQIALAAVMPAVLYYVGLYIQIDGYAAKNNLKGMPESEIPSFWKTIKSGWYYLFALVLLIVFLGVLNSESQAPYYASAVLVLIAILKKENRWGKKEIFEMFESIGKTLAEIVCIIAGVGFIVGALSATGVSFSFSRELVAAAGDNMLLILIGGALTCFILGMGMTVSAVYVFLAVIMAPALIAVGVDPVAAHLFVVYWATVSYITPPVALAAFATASIAEANPMRTGFQAVQLGMVKFIVPFYMVYKPEILLGRGEPTETVIAIISVLIGVFVLATALEGYLLGVGVLNPVARTILFASGISMFFPSIWIQLVAVLSVVLIYVFMKIQLPKEGDTKVKVS</sequence>
<feature type="transmembrane region" description="Helical" evidence="1">
    <location>
        <begin position="221"/>
        <end position="248"/>
    </location>
</feature>
<dbReference type="EMBL" id="JBHSNO010000001">
    <property type="protein sequence ID" value="MFC5587759.1"/>
    <property type="molecule type" value="Genomic_DNA"/>
</dbReference>
<reference evidence="4" key="1">
    <citation type="journal article" date="2019" name="Int. J. Syst. Evol. Microbiol.">
        <title>The Global Catalogue of Microorganisms (GCM) 10K type strain sequencing project: providing services to taxonomists for standard genome sequencing and annotation.</title>
        <authorList>
            <consortium name="The Broad Institute Genomics Platform"/>
            <consortium name="The Broad Institute Genome Sequencing Center for Infectious Disease"/>
            <person name="Wu L."/>
            <person name="Ma J."/>
        </authorList>
    </citation>
    <scope>NUCLEOTIDE SEQUENCE [LARGE SCALE GENOMIC DNA]</scope>
    <source>
        <strain evidence="4">CGMCC 4.1434</strain>
    </source>
</reference>
<evidence type="ECO:0000259" key="2">
    <source>
        <dbReference type="Pfam" id="PF06808"/>
    </source>
</evidence>
<dbReference type="Pfam" id="PF06808">
    <property type="entry name" value="DctM"/>
    <property type="match status" value="1"/>
</dbReference>
<keyword evidence="4" id="KW-1185">Reference proteome</keyword>
<evidence type="ECO:0000313" key="3">
    <source>
        <dbReference type="EMBL" id="MFC5587759.1"/>
    </source>
</evidence>
<keyword evidence="1" id="KW-1133">Transmembrane helix</keyword>
<dbReference type="InterPro" id="IPR011853">
    <property type="entry name" value="TRAP_DctM-Dct_fused"/>
</dbReference>
<proteinExistence type="predicted"/>
<evidence type="ECO:0000313" key="4">
    <source>
        <dbReference type="Proteomes" id="UP001596109"/>
    </source>
</evidence>
<feature type="transmembrane region" description="Helical" evidence="1">
    <location>
        <begin position="128"/>
        <end position="151"/>
    </location>
</feature>
<evidence type="ECO:0000256" key="1">
    <source>
        <dbReference type="SAM" id="Phobius"/>
    </source>
</evidence>
<feature type="transmembrane region" description="Helical" evidence="1">
    <location>
        <begin position="432"/>
        <end position="455"/>
    </location>
</feature>
<feature type="domain" description="TRAP C4-dicarboxylate transport system permease DctM subunit" evidence="2">
    <location>
        <begin position="113"/>
        <end position="545"/>
    </location>
</feature>
<feature type="transmembrane region" description="Helical" evidence="1">
    <location>
        <begin position="589"/>
        <end position="619"/>
    </location>
</feature>
<protein>
    <submittedName>
        <fullName evidence="3">TRAP transporter permease</fullName>
    </submittedName>
</protein>
<feature type="transmembrane region" description="Helical" evidence="1">
    <location>
        <begin position="294"/>
        <end position="316"/>
    </location>
</feature>